<dbReference type="OrthoDB" id="10505070at2759"/>
<dbReference type="AlphaFoldDB" id="A0A368G1Q9"/>
<proteinExistence type="predicted"/>
<evidence type="ECO:0000313" key="2">
    <source>
        <dbReference type="EMBL" id="RCN36950.1"/>
    </source>
</evidence>
<organism evidence="2 3">
    <name type="scientific">Ancylostoma caninum</name>
    <name type="common">Dog hookworm</name>
    <dbReference type="NCBI Taxonomy" id="29170"/>
    <lineage>
        <taxon>Eukaryota</taxon>
        <taxon>Metazoa</taxon>
        <taxon>Ecdysozoa</taxon>
        <taxon>Nematoda</taxon>
        <taxon>Chromadorea</taxon>
        <taxon>Rhabditida</taxon>
        <taxon>Rhabditina</taxon>
        <taxon>Rhabditomorpha</taxon>
        <taxon>Strongyloidea</taxon>
        <taxon>Ancylostomatidae</taxon>
        <taxon>Ancylostomatinae</taxon>
        <taxon>Ancylostoma</taxon>
    </lineage>
</organism>
<reference evidence="2 3" key="1">
    <citation type="submission" date="2014-10" db="EMBL/GenBank/DDBJ databases">
        <title>Draft genome of the hookworm Ancylostoma caninum.</title>
        <authorList>
            <person name="Mitreva M."/>
        </authorList>
    </citation>
    <scope>NUCLEOTIDE SEQUENCE [LARGE SCALE GENOMIC DNA]</scope>
    <source>
        <strain evidence="2 3">Baltimore</strain>
    </source>
</reference>
<dbReference type="EMBL" id="JOJR01000511">
    <property type="protein sequence ID" value="RCN36950.1"/>
    <property type="molecule type" value="Genomic_DNA"/>
</dbReference>
<gene>
    <name evidence="2" type="ORF">ANCCAN_17162</name>
</gene>
<protein>
    <submittedName>
        <fullName evidence="2">Uncharacterized protein</fullName>
    </submittedName>
</protein>
<evidence type="ECO:0000313" key="3">
    <source>
        <dbReference type="Proteomes" id="UP000252519"/>
    </source>
</evidence>
<keyword evidence="3" id="KW-1185">Reference proteome</keyword>
<accession>A0A368G1Q9</accession>
<name>A0A368G1Q9_ANCCA</name>
<comment type="caution">
    <text evidence="2">The sequence shown here is derived from an EMBL/GenBank/DDBJ whole genome shotgun (WGS) entry which is preliminary data.</text>
</comment>
<feature type="compositionally biased region" description="Low complexity" evidence="1">
    <location>
        <begin position="42"/>
        <end position="52"/>
    </location>
</feature>
<sequence length="102" mass="10884">MPVENGECQRAHSSDVLAVGSRASDRAAVTASPRRAVFRNASTNSSTSSRNSRGVRAEEIHAVSGGKSHRSLMKVMRAVQFVVASKQRSSNPLLKVSSTTVM</sequence>
<evidence type="ECO:0000256" key="1">
    <source>
        <dbReference type="SAM" id="MobiDB-lite"/>
    </source>
</evidence>
<dbReference type="Proteomes" id="UP000252519">
    <property type="component" value="Unassembled WGS sequence"/>
</dbReference>
<feature type="region of interest" description="Disordered" evidence="1">
    <location>
        <begin position="19"/>
        <end position="68"/>
    </location>
</feature>